<dbReference type="InterPro" id="IPR013130">
    <property type="entry name" value="Fe3_Rdtase_TM_dom"/>
</dbReference>
<evidence type="ECO:0000313" key="12">
    <source>
        <dbReference type="Proteomes" id="UP000780801"/>
    </source>
</evidence>
<dbReference type="PROSITE" id="PS51384">
    <property type="entry name" value="FAD_FR"/>
    <property type="match status" value="1"/>
</dbReference>
<feature type="compositionally biased region" description="Polar residues" evidence="8">
    <location>
        <begin position="437"/>
        <end position="449"/>
    </location>
</feature>
<feature type="domain" description="FAD-binding FR-type" evidence="10">
    <location>
        <begin position="214"/>
        <end position="338"/>
    </location>
</feature>
<comment type="caution">
    <text evidence="11">The sequence shown here is derived from an EMBL/GenBank/DDBJ whole genome shotgun (WGS) entry which is preliminary data.</text>
</comment>
<dbReference type="CDD" id="cd06186">
    <property type="entry name" value="NOX_Duox_like_FAD_NADP"/>
    <property type="match status" value="1"/>
</dbReference>
<dbReference type="GO" id="GO:0042554">
    <property type="term" value="P:superoxide anion generation"/>
    <property type="evidence" value="ECO:0007669"/>
    <property type="project" value="TreeGrafter"/>
</dbReference>
<accession>A0A9P6KCA4</accession>
<feature type="transmembrane region" description="Helical" evidence="9">
    <location>
        <begin position="133"/>
        <end position="154"/>
    </location>
</feature>
<sequence>MTKAIEALISLSHGAIFVYGFQLQRTDKELSNINTIGTSIFFSRGAALCLAFDMALIMIPVCRKLLSYISRIMASLGFGHGAISEGSHSSSTRYHRFIAYHAAFFLIVHVLGHCVNFYRLQQLGKVSALSYHFGTWAGITGYWMLLLLGIMFATAHKKVRDKNFEVFWHTHHLAILVMVFFSLHGVGCFVKTNDGQCRGYNSWRYVVLASLLYLIERIMRVLESRKPIVLTSAVAHPGGAIELIFRDPTFLYRPGQHLYLNIPQLSRYQWHPFTITSSPIEQYITLDIRQDGDWTGQLGSLLGYGPDSPRLEQAQVIRDMSLLPLIRIDGPYGGPKEDVLSFDHVVLIGTGIGITPFSGLLRHIWFRHQETQRSRLKTLDLYWVSRHGNKLDWFRSLFSMEKTMELFRTGLIRIHIYITSPPSSGTSASFSRPVSRRGSQISQETSASAIGSPESRPLRLHRLDELSPRQYSDDDDDAAEHEELLSPKDTELNGSNSLISLTPISSPQPGYERRHGSEGTDDNARAMDALENGEGDTGIIGPDNIHHGRPDFGKVLEDMKQRLCQAQQRQMEGSDAELGSTLMARSRRQQIKVGVFYCGSAGLGRILA</sequence>
<dbReference type="Pfam" id="PF01794">
    <property type="entry name" value="Ferric_reduct"/>
    <property type="match status" value="1"/>
</dbReference>
<keyword evidence="5" id="KW-0560">Oxidoreductase</keyword>
<dbReference type="SFLD" id="SFLDG01168">
    <property type="entry name" value="Ferric_reductase_subgroup_(FRE"/>
    <property type="match status" value="1"/>
</dbReference>
<evidence type="ECO:0000256" key="3">
    <source>
        <dbReference type="ARBA" id="ARBA00022982"/>
    </source>
</evidence>
<dbReference type="InterPro" id="IPR017938">
    <property type="entry name" value="Riboflavin_synthase-like_b-brl"/>
</dbReference>
<keyword evidence="6" id="KW-0813">Transport</keyword>
<dbReference type="InterPro" id="IPR013121">
    <property type="entry name" value="Fe_red_NAD-bd_6"/>
</dbReference>
<dbReference type="AlphaFoldDB" id="A0A9P6KCA4"/>
<feature type="compositionally biased region" description="Basic and acidic residues" evidence="8">
    <location>
        <begin position="511"/>
        <end position="523"/>
    </location>
</feature>
<dbReference type="OrthoDB" id="167398at2759"/>
<dbReference type="GO" id="GO:0043020">
    <property type="term" value="C:NADPH oxidase complex"/>
    <property type="evidence" value="ECO:0007669"/>
    <property type="project" value="TreeGrafter"/>
</dbReference>
<name>A0A9P6KCA4_9FUNG</name>
<keyword evidence="2 9" id="KW-0812">Transmembrane</keyword>
<evidence type="ECO:0000256" key="1">
    <source>
        <dbReference type="ARBA" id="ARBA00004141"/>
    </source>
</evidence>
<dbReference type="Gene3D" id="2.40.30.10">
    <property type="entry name" value="Translation factors"/>
    <property type="match status" value="1"/>
</dbReference>
<dbReference type="InterPro" id="IPR017927">
    <property type="entry name" value="FAD-bd_FR_type"/>
</dbReference>
<comment type="subcellular location">
    <subcellularLocation>
        <location evidence="1">Membrane</location>
        <topology evidence="1">Multi-pass membrane protein</topology>
    </subcellularLocation>
</comment>
<dbReference type="SUPFAM" id="SSF63380">
    <property type="entry name" value="Riboflavin synthase domain-like"/>
    <property type="match status" value="1"/>
</dbReference>
<evidence type="ECO:0000313" key="11">
    <source>
        <dbReference type="EMBL" id="KAF9579490.1"/>
    </source>
</evidence>
<feature type="transmembrane region" description="Helical" evidence="9">
    <location>
        <begin position="97"/>
        <end position="118"/>
    </location>
</feature>
<dbReference type="Pfam" id="PF08030">
    <property type="entry name" value="NAD_binding_6"/>
    <property type="match status" value="1"/>
</dbReference>
<dbReference type="PANTHER" id="PTHR11972">
    <property type="entry name" value="NADPH OXIDASE"/>
    <property type="match status" value="1"/>
</dbReference>
<evidence type="ECO:0000259" key="10">
    <source>
        <dbReference type="PROSITE" id="PS51384"/>
    </source>
</evidence>
<dbReference type="InterPro" id="IPR013112">
    <property type="entry name" value="FAD-bd_8"/>
</dbReference>
<feature type="compositionally biased region" description="Polar residues" evidence="8">
    <location>
        <begin position="492"/>
        <end position="508"/>
    </location>
</feature>
<dbReference type="GO" id="GO:0006811">
    <property type="term" value="P:monoatomic ion transport"/>
    <property type="evidence" value="ECO:0007669"/>
    <property type="project" value="UniProtKB-KW"/>
</dbReference>
<dbReference type="GO" id="GO:0016175">
    <property type="term" value="F:superoxide-generating NAD(P)H oxidase activity"/>
    <property type="evidence" value="ECO:0007669"/>
    <property type="project" value="TreeGrafter"/>
</dbReference>
<dbReference type="PANTHER" id="PTHR11972:SF39">
    <property type="entry name" value="FAD-BINDING FR-TYPE DOMAIN-CONTAINING PROTEIN"/>
    <property type="match status" value="1"/>
</dbReference>
<dbReference type="SFLD" id="SFLDS00052">
    <property type="entry name" value="Ferric_Reductase_Domain"/>
    <property type="match status" value="1"/>
</dbReference>
<feature type="transmembrane region" description="Helical" evidence="9">
    <location>
        <begin position="166"/>
        <end position="183"/>
    </location>
</feature>
<feature type="non-terminal residue" evidence="11">
    <location>
        <position position="608"/>
    </location>
</feature>
<keyword evidence="3" id="KW-0249">Electron transport</keyword>
<dbReference type="Proteomes" id="UP000780801">
    <property type="component" value="Unassembled WGS sequence"/>
</dbReference>
<feature type="transmembrane region" description="Helical" evidence="9">
    <location>
        <begin position="41"/>
        <end position="62"/>
    </location>
</feature>
<dbReference type="Pfam" id="PF08022">
    <property type="entry name" value="FAD_binding_8"/>
    <property type="match status" value="1"/>
</dbReference>
<feature type="transmembrane region" description="Helical" evidence="9">
    <location>
        <begin position="203"/>
        <end position="219"/>
    </location>
</feature>
<evidence type="ECO:0000256" key="8">
    <source>
        <dbReference type="SAM" id="MobiDB-lite"/>
    </source>
</evidence>
<keyword evidence="7 9" id="KW-0472">Membrane</keyword>
<feature type="region of interest" description="Disordered" evidence="8">
    <location>
        <begin position="485"/>
        <end position="523"/>
    </location>
</feature>
<protein>
    <recommendedName>
        <fullName evidence="10">FAD-binding FR-type domain-containing protein</fullName>
    </recommendedName>
</protein>
<dbReference type="Gene3D" id="3.40.50.80">
    <property type="entry name" value="Nucleotide-binding domain of ferredoxin-NADP reductase (FNR) module"/>
    <property type="match status" value="1"/>
</dbReference>
<keyword evidence="6" id="KW-0406">Ion transport</keyword>
<dbReference type="GO" id="GO:0006952">
    <property type="term" value="P:defense response"/>
    <property type="evidence" value="ECO:0007669"/>
    <property type="project" value="TreeGrafter"/>
</dbReference>
<dbReference type="InterPro" id="IPR039261">
    <property type="entry name" value="FNR_nucleotide-bd"/>
</dbReference>
<reference evidence="11" key="1">
    <citation type="journal article" date="2020" name="Fungal Divers.">
        <title>Resolving the Mortierellaceae phylogeny through synthesis of multi-gene phylogenetics and phylogenomics.</title>
        <authorList>
            <person name="Vandepol N."/>
            <person name="Liber J."/>
            <person name="Desiro A."/>
            <person name="Na H."/>
            <person name="Kennedy M."/>
            <person name="Barry K."/>
            <person name="Grigoriev I.V."/>
            <person name="Miller A.N."/>
            <person name="O'Donnell K."/>
            <person name="Stajich J.E."/>
            <person name="Bonito G."/>
        </authorList>
    </citation>
    <scope>NUCLEOTIDE SEQUENCE</scope>
    <source>
        <strain evidence="11">KOD1015</strain>
    </source>
</reference>
<evidence type="ECO:0000256" key="9">
    <source>
        <dbReference type="SAM" id="Phobius"/>
    </source>
</evidence>
<dbReference type="SUPFAM" id="SSF52343">
    <property type="entry name" value="Ferredoxin reductase-like, C-terminal NADP-linked domain"/>
    <property type="match status" value="1"/>
</dbReference>
<evidence type="ECO:0000256" key="6">
    <source>
        <dbReference type="ARBA" id="ARBA00023065"/>
    </source>
</evidence>
<keyword evidence="12" id="KW-1185">Reference proteome</keyword>
<evidence type="ECO:0000256" key="5">
    <source>
        <dbReference type="ARBA" id="ARBA00023002"/>
    </source>
</evidence>
<proteinExistence type="predicted"/>
<evidence type="ECO:0000256" key="2">
    <source>
        <dbReference type="ARBA" id="ARBA00022692"/>
    </source>
</evidence>
<keyword evidence="4 9" id="KW-1133">Transmembrane helix</keyword>
<gene>
    <name evidence="11" type="ORF">BGW38_004234</name>
</gene>
<feature type="compositionally biased region" description="Low complexity" evidence="8">
    <location>
        <begin position="422"/>
        <end position="433"/>
    </location>
</feature>
<evidence type="ECO:0000256" key="4">
    <source>
        <dbReference type="ARBA" id="ARBA00022989"/>
    </source>
</evidence>
<organism evidence="11 12">
    <name type="scientific">Lunasporangiospora selenospora</name>
    <dbReference type="NCBI Taxonomy" id="979761"/>
    <lineage>
        <taxon>Eukaryota</taxon>
        <taxon>Fungi</taxon>
        <taxon>Fungi incertae sedis</taxon>
        <taxon>Mucoromycota</taxon>
        <taxon>Mortierellomycotina</taxon>
        <taxon>Mortierellomycetes</taxon>
        <taxon>Mortierellales</taxon>
        <taxon>Mortierellaceae</taxon>
        <taxon>Lunasporangiospora</taxon>
    </lineage>
</organism>
<evidence type="ECO:0000256" key="7">
    <source>
        <dbReference type="ARBA" id="ARBA00023136"/>
    </source>
</evidence>
<dbReference type="EMBL" id="JAABOA010002721">
    <property type="protein sequence ID" value="KAF9579490.1"/>
    <property type="molecule type" value="Genomic_DNA"/>
</dbReference>
<dbReference type="InterPro" id="IPR050369">
    <property type="entry name" value="RBOH/FRE"/>
</dbReference>
<feature type="region of interest" description="Disordered" evidence="8">
    <location>
        <begin position="422"/>
        <end position="459"/>
    </location>
</feature>